<keyword evidence="4" id="KW-0175">Coiled coil</keyword>
<evidence type="ECO:0000256" key="1">
    <source>
        <dbReference type="ARBA" id="ARBA00004496"/>
    </source>
</evidence>
<dbReference type="GO" id="GO:0005737">
    <property type="term" value="C:cytoplasm"/>
    <property type="evidence" value="ECO:0007669"/>
    <property type="project" value="UniProtKB-SubCell"/>
</dbReference>
<evidence type="ECO:0000256" key="2">
    <source>
        <dbReference type="ARBA" id="ARBA00022490"/>
    </source>
</evidence>
<dbReference type="GO" id="GO:0016459">
    <property type="term" value="C:myosin complex"/>
    <property type="evidence" value="ECO:0007669"/>
    <property type="project" value="UniProtKB-KW"/>
</dbReference>
<accession>A0A0B6Z1M3</accession>
<dbReference type="PANTHER" id="PTHR46184">
    <property type="entry name" value="UNCONVENTIONAL MYOSIN-IXB-LIKE PROTEIN"/>
    <property type="match status" value="1"/>
</dbReference>
<keyword evidence="3" id="KW-0009">Actin-binding</keyword>
<dbReference type="Pfam" id="PF00612">
    <property type="entry name" value="IQ"/>
    <property type="match status" value="3"/>
</dbReference>
<dbReference type="SMART" id="SM00015">
    <property type="entry name" value="IQ"/>
    <property type="match status" value="4"/>
</dbReference>
<keyword evidence="2" id="KW-0963">Cytoplasm</keyword>
<dbReference type="InterPro" id="IPR027417">
    <property type="entry name" value="P-loop_NTPase"/>
</dbReference>
<keyword evidence="3" id="KW-0505">Motor protein</keyword>
<gene>
    <name evidence="7" type="primary">ORF42698</name>
</gene>
<dbReference type="InterPro" id="IPR001609">
    <property type="entry name" value="Myosin_head_motor_dom-like"/>
</dbReference>
<dbReference type="GO" id="GO:0035556">
    <property type="term" value="P:intracellular signal transduction"/>
    <property type="evidence" value="ECO:0007669"/>
    <property type="project" value="InterPro"/>
</dbReference>
<feature type="compositionally biased region" description="Polar residues" evidence="5">
    <location>
        <begin position="297"/>
        <end position="308"/>
    </location>
</feature>
<feature type="compositionally biased region" description="Basic and acidic residues" evidence="5">
    <location>
        <begin position="234"/>
        <end position="245"/>
    </location>
</feature>
<name>A0A0B6Z1M3_9EUPU</name>
<sequence length="365" mass="43294">MGLQEENYQIGIHKIFLRESEKLRLDEALHSAIMKRVTMIQRWVKMCLERRAFIRLRESTVLIQKHIRRFLAQRDFHESLLYQIHSAAAVMIQTHIRSYLIRRLFLARRSAIVYIQSYIQAVLMRRRFFELREDYYAMLAKEAEDKREQERLEKERQQWKKEQETERLRLEAEKVKKEELQRRDKLVRHDRDQSLLVERIESDHRRARKEELQSTASDEGVLVKASSTEELEEKDYCPPRRRDSEESSGIMDGSDTELTSVDKMSRSAFETPPPTPPSHRIQEIAKTFQKISDEESYPTSHELSQSSDVIVRSDPIEIPRSIQLSDEKHREIESVLSQHKEMRKKEDSGDMDEQASGHLSPLHKA</sequence>
<keyword evidence="3" id="KW-0518">Myosin</keyword>
<dbReference type="GO" id="GO:0005884">
    <property type="term" value="C:actin filament"/>
    <property type="evidence" value="ECO:0007669"/>
    <property type="project" value="TreeGrafter"/>
</dbReference>
<proteinExistence type="inferred from homology"/>
<evidence type="ECO:0000256" key="5">
    <source>
        <dbReference type="SAM" id="MobiDB-lite"/>
    </source>
</evidence>
<dbReference type="GO" id="GO:0000146">
    <property type="term" value="F:microfilament motor activity"/>
    <property type="evidence" value="ECO:0007669"/>
    <property type="project" value="InterPro"/>
</dbReference>
<feature type="region of interest" description="Disordered" evidence="5">
    <location>
        <begin position="204"/>
        <end position="365"/>
    </location>
</feature>
<reference evidence="7" key="1">
    <citation type="submission" date="2014-12" db="EMBL/GenBank/DDBJ databases">
        <title>Insight into the proteome of Arion vulgaris.</title>
        <authorList>
            <person name="Aradska J."/>
            <person name="Bulat T."/>
            <person name="Smidak R."/>
            <person name="Sarate P."/>
            <person name="Gangsoo J."/>
            <person name="Sialana F."/>
            <person name="Bilban M."/>
            <person name="Lubec G."/>
        </authorList>
    </citation>
    <scope>NUCLEOTIDE SEQUENCE</scope>
    <source>
        <tissue evidence="7">Skin</tissue>
    </source>
</reference>
<organism evidence="7">
    <name type="scientific">Arion vulgaris</name>
    <dbReference type="NCBI Taxonomy" id="1028688"/>
    <lineage>
        <taxon>Eukaryota</taxon>
        <taxon>Metazoa</taxon>
        <taxon>Spiralia</taxon>
        <taxon>Lophotrochozoa</taxon>
        <taxon>Mollusca</taxon>
        <taxon>Gastropoda</taxon>
        <taxon>Heterobranchia</taxon>
        <taxon>Euthyneura</taxon>
        <taxon>Panpulmonata</taxon>
        <taxon>Eupulmonata</taxon>
        <taxon>Stylommatophora</taxon>
        <taxon>Helicina</taxon>
        <taxon>Arionoidea</taxon>
        <taxon>Arionidae</taxon>
        <taxon>Arion</taxon>
    </lineage>
</organism>
<protein>
    <recommendedName>
        <fullName evidence="6">Myosin motor domain-containing protein</fullName>
    </recommendedName>
</protein>
<dbReference type="InterPro" id="IPR046987">
    <property type="entry name" value="Myo9"/>
</dbReference>
<dbReference type="PROSITE" id="PS51456">
    <property type="entry name" value="MYOSIN_MOTOR"/>
    <property type="match status" value="1"/>
</dbReference>
<comment type="similarity">
    <text evidence="3">Belongs to the TRAFAC class myosin-kinesin ATPase superfamily. Myosin family.</text>
</comment>
<comment type="subcellular location">
    <subcellularLocation>
        <location evidence="1">Cytoplasm</location>
    </subcellularLocation>
</comment>
<evidence type="ECO:0000259" key="6">
    <source>
        <dbReference type="PROSITE" id="PS51456"/>
    </source>
</evidence>
<dbReference type="EMBL" id="HACG01014735">
    <property type="protein sequence ID" value="CEK61600.1"/>
    <property type="molecule type" value="Transcribed_RNA"/>
</dbReference>
<evidence type="ECO:0000313" key="7">
    <source>
        <dbReference type="EMBL" id="CEK61600.1"/>
    </source>
</evidence>
<feature type="compositionally biased region" description="Basic and acidic residues" evidence="5">
    <location>
        <begin position="325"/>
        <end position="348"/>
    </location>
</feature>
<comment type="caution">
    <text evidence="3">Lacks conserved residue(s) required for the propagation of feature annotation.</text>
</comment>
<dbReference type="PROSITE" id="PS50096">
    <property type="entry name" value="IQ"/>
    <property type="match status" value="2"/>
</dbReference>
<dbReference type="InterPro" id="IPR000048">
    <property type="entry name" value="IQ_motif_EF-hand-BS"/>
</dbReference>
<dbReference type="GO" id="GO:0051015">
    <property type="term" value="F:actin filament binding"/>
    <property type="evidence" value="ECO:0007669"/>
    <property type="project" value="TreeGrafter"/>
</dbReference>
<dbReference type="AlphaFoldDB" id="A0A0B6Z1M3"/>
<evidence type="ECO:0000256" key="3">
    <source>
        <dbReference type="PROSITE-ProRule" id="PRU00782"/>
    </source>
</evidence>
<feature type="coiled-coil region" evidence="4">
    <location>
        <begin position="138"/>
        <end position="183"/>
    </location>
</feature>
<dbReference type="PANTHER" id="PTHR46184:SF5">
    <property type="entry name" value="UNCONVENTIONAL MYOSIN-IXA-LIKE"/>
    <property type="match status" value="1"/>
</dbReference>
<dbReference type="GO" id="GO:0005524">
    <property type="term" value="F:ATP binding"/>
    <property type="evidence" value="ECO:0007669"/>
    <property type="project" value="InterPro"/>
</dbReference>
<dbReference type="Gene3D" id="1.20.5.190">
    <property type="match status" value="1"/>
</dbReference>
<dbReference type="GO" id="GO:0005096">
    <property type="term" value="F:GTPase activator activity"/>
    <property type="evidence" value="ECO:0007669"/>
    <property type="project" value="InterPro"/>
</dbReference>
<dbReference type="SUPFAM" id="SSF52540">
    <property type="entry name" value="P-loop containing nucleoside triphosphate hydrolases"/>
    <property type="match status" value="2"/>
</dbReference>
<dbReference type="Gene3D" id="1.20.5.4820">
    <property type="match status" value="1"/>
</dbReference>
<feature type="non-terminal residue" evidence="7">
    <location>
        <position position="365"/>
    </location>
</feature>
<evidence type="ECO:0000256" key="4">
    <source>
        <dbReference type="SAM" id="Coils"/>
    </source>
</evidence>
<feature type="domain" description="Myosin motor" evidence="6">
    <location>
        <begin position="1"/>
        <end position="30"/>
    </location>
</feature>